<evidence type="ECO:0000313" key="3">
    <source>
        <dbReference type="Proteomes" id="UP001465717"/>
    </source>
</evidence>
<proteinExistence type="predicted"/>
<dbReference type="EMBL" id="JBBNGE010000100">
    <property type="protein sequence ID" value="MEQ2509565.1"/>
    <property type="molecule type" value="Genomic_DNA"/>
</dbReference>
<dbReference type="InterPro" id="IPR011579">
    <property type="entry name" value="ATPase_dom"/>
</dbReference>
<feature type="domain" description="ATPase" evidence="1">
    <location>
        <begin position="8"/>
        <end position="213"/>
    </location>
</feature>
<keyword evidence="3" id="KW-1185">Reference proteome</keyword>
<keyword evidence="2" id="KW-0547">Nucleotide-binding</keyword>
<dbReference type="PANTHER" id="PTHR34704:SF1">
    <property type="entry name" value="ATPASE"/>
    <property type="match status" value="1"/>
</dbReference>
<sequence>MLQKIIGRKEEQKTLQDCYESNKPEFVAVYGRRRIGKTFLVKQFFKEKFDFYFTGAYQATKKDQLFNFKMTLESYSGVKRKTPQTWLEAFFQLKDYLASLGERRKVVFIDELPWFDTPRSNFISAIELFWNQWASDQNLMLVVCGSATSWMVNKLLGDKGGLHNRVTRSIYLAPFSLGETEEFLQNNHIVFNRHQTVECYMMLGGTPYYLNMLKTHLSLAQNINKLFFEENGELRREFDFLFRSLFKDSRNYRKVVEILSQKAKGLTRQDIIRECKIPDNGGLSEVLDDLCNCDFIRRYYPINKKQRDAVYQLTDLFSLFHLRYIKNSTGMDDTFWTDTIDSPSHRAWCGYAFEQVCLHHIRQIKRALGIEGVQASICSWSAPASVDSEGKKREGAQIDLVIDRRDQTINLCEMKFSMKPFEITPSYLEHIIYRRELFRETTGTSKALHLTFVTTYGVARNAQYGMIQSEITMDDLFKQ</sequence>
<evidence type="ECO:0000313" key="2">
    <source>
        <dbReference type="EMBL" id="MEQ2509565.1"/>
    </source>
</evidence>
<dbReference type="RefSeq" id="WP_349226882.1">
    <property type="nucleotide sequence ID" value="NZ_JBBNFG020000074.1"/>
</dbReference>
<comment type="caution">
    <text evidence="2">The sequence shown here is derived from an EMBL/GenBank/DDBJ whole genome shotgun (WGS) entry which is preliminary data.</text>
</comment>
<reference evidence="2 3" key="1">
    <citation type="submission" date="2024-04" db="EMBL/GenBank/DDBJ databases">
        <title>Human intestinal bacterial collection.</title>
        <authorList>
            <person name="Pauvert C."/>
            <person name="Hitch T.C.A."/>
            <person name="Clavel T."/>
        </authorList>
    </citation>
    <scope>NUCLEOTIDE SEQUENCE [LARGE SCALE GENOMIC DNA]</scope>
    <source>
        <strain evidence="2 3">CLA-AA-H174</strain>
    </source>
</reference>
<dbReference type="Proteomes" id="UP001465717">
    <property type="component" value="Unassembled WGS sequence"/>
</dbReference>
<name>A0ABV1G2H3_9BACT</name>
<evidence type="ECO:0000259" key="1">
    <source>
        <dbReference type="Pfam" id="PF01637"/>
    </source>
</evidence>
<dbReference type="Pfam" id="PF01637">
    <property type="entry name" value="ATPase_2"/>
    <property type="match status" value="1"/>
</dbReference>
<dbReference type="PANTHER" id="PTHR34704">
    <property type="entry name" value="ATPASE"/>
    <property type="match status" value="1"/>
</dbReference>
<organism evidence="2 3">
    <name type="scientific">Segatella sinensis</name>
    <dbReference type="NCBI Taxonomy" id="3085167"/>
    <lineage>
        <taxon>Bacteria</taxon>
        <taxon>Pseudomonadati</taxon>
        <taxon>Bacteroidota</taxon>
        <taxon>Bacteroidia</taxon>
        <taxon>Bacteroidales</taxon>
        <taxon>Prevotellaceae</taxon>
        <taxon>Segatella</taxon>
    </lineage>
</organism>
<keyword evidence="2" id="KW-0067">ATP-binding</keyword>
<dbReference type="GO" id="GO:0005524">
    <property type="term" value="F:ATP binding"/>
    <property type="evidence" value="ECO:0007669"/>
    <property type="project" value="UniProtKB-KW"/>
</dbReference>
<accession>A0ABV1G2H3</accession>
<dbReference type="InterPro" id="IPR027417">
    <property type="entry name" value="P-loop_NTPase"/>
</dbReference>
<gene>
    <name evidence="2" type="ORF">AAAT87_15080</name>
</gene>
<dbReference type="SUPFAM" id="SSF52540">
    <property type="entry name" value="P-loop containing nucleoside triphosphate hydrolases"/>
    <property type="match status" value="1"/>
</dbReference>
<dbReference type="Gene3D" id="3.40.50.300">
    <property type="entry name" value="P-loop containing nucleotide triphosphate hydrolases"/>
    <property type="match status" value="1"/>
</dbReference>
<protein>
    <submittedName>
        <fullName evidence="2">ATP-binding protein</fullName>
    </submittedName>
</protein>